<feature type="transmembrane region" description="Helical" evidence="9">
    <location>
        <begin position="419"/>
        <end position="444"/>
    </location>
</feature>
<evidence type="ECO:0000256" key="9">
    <source>
        <dbReference type="SAM" id="Phobius"/>
    </source>
</evidence>
<evidence type="ECO:0000256" key="4">
    <source>
        <dbReference type="ARBA" id="ARBA00022692"/>
    </source>
</evidence>
<dbReference type="GO" id="GO:0022857">
    <property type="term" value="F:transmembrane transporter activity"/>
    <property type="evidence" value="ECO:0007669"/>
    <property type="project" value="InterPro"/>
</dbReference>
<feature type="transmembrane region" description="Helical" evidence="9">
    <location>
        <begin position="393"/>
        <end position="413"/>
    </location>
</feature>
<evidence type="ECO:0000256" key="5">
    <source>
        <dbReference type="ARBA" id="ARBA00022989"/>
    </source>
</evidence>
<feature type="transmembrane region" description="Helical" evidence="9">
    <location>
        <begin position="506"/>
        <end position="525"/>
    </location>
</feature>
<dbReference type="PANTHER" id="PTHR23502:SF186">
    <property type="entry name" value="MAJOR FACILITATOR SUPERFAMILY (MFS) PROFILE DOMAIN-CONTAINING PROTEIN"/>
    <property type="match status" value="1"/>
</dbReference>
<comment type="subcellular location">
    <subcellularLocation>
        <location evidence="1">Cell membrane</location>
        <topology evidence="1">Multi-pass membrane protein</topology>
    </subcellularLocation>
</comment>
<protein>
    <recommendedName>
        <fullName evidence="10">Major facilitator superfamily (MFS) profile domain-containing protein</fullName>
    </recommendedName>
</protein>
<dbReference type="PROSITE" id="PS50850">
    <property type="entry name" value="MFS"/>
    <property type="match status" value="1"/>
</dbReference>
<comment type="similarity">
    <text evidence="7">Belongs to the major facilitator superfamily. DHA1 family. Polyamines/proton antiporter (TC 2.A.1.2.16) subfamily.</text>
</comment>
<keyword evidence="5 9" id="KW-1133">Transmembrane helix</keyword>
<gene>
    <name evidence="11" type="ORF">AYO20_10299</name>
</gene>
<feature type="transmembrane region" description="Helical" evidence="9">
    <location>
        <begin position="309"/>
        <end position="335"/>
    </location>
</feature>
<dbReference type="RefSeq" id="XP_022495435.1">
    <property type="nucleotide sequence ID" value="XM_022648557.1"/>
</dbReference>
<organism evidence="11 12">
    <name type="scientific">Fonsecaea nubica</name>
    <dbReference type="NCBI Taxonomy" id="856822"/>
    <lineage>
        <taxon>Eukaryota</taxon>
        <taxon>Fungi</taxon>
        <taxon>Dikarya</taxon>
        <taxon>Ascomycota</taxon>
        <taxon>Pezizomycotina</taxon>
        <taxon>Eurotiomycetes</taxon>
        <taxon>Chaetothyriomycetidae</taxon>
        <taxon>Chaetothyriales</taxon>
        <taxon>Herpotrichiellaceae</taxon>
        <taxon>Fonsecaea</taxon>
    </lineage>
</organism>
<proteinExistence type="inferred from homology"/>
<dbReference type="CDD" id="cd17323">
    <property type="entry name" value="MFS_Tpo1_MDR_like"/>
    <property type="match status" value="1"/>
</dbReference>
<evidence type="ECO:0000256" key="1">
    <source>
        <dbReference type="ARBA" id="ARBA00004651"/>
    </source>
</evidence>
<dbReference type="GO" id="GO:0005886">
    <property type="term" value="C:plasma membrane"/>
    <property type="evidence" value="ECO:0007669"/>
    <property type="project" value="UniProtKB-SubCell"/>
</dbReference>
<dbReference type="OrthoDB" id="446368at2759"/>
<feature type="domain" description="Major facilitator superfamily (MFS) profile" evidence="10">
    <location>
        <begin position="78"/>
        <end position="569"/>
    </location>
</feature>
<evidence type="ECO:0000256" key="6">
    <source>
        <dbReference type="ARBA" id="ARBA00023136"/>
    </source>
</evidence>
<dbReference type="AlphaFoldDB" id="A0A178C8F7"/>
<feature type="transmembrane region" description="Helical" evidence="9">
    <location>
        <begin position="229"/>
        <end position="246"/>
    </location>
</feature>
<evidence type="ECO:0000256" key="2">
    <source>
        <dbReference type="ARBA" id="ARBA00022448"/>
    </source>
</evidence>
<evidence type="ECO:0000313" key="12">
    <source>
        <dbReference type="Proteomes" id="UP000185904"/>
    </source>
</evidence>
<feature type="transmembrane region" description="Helical" evidence="9">
    <location>
        <begin position="470"/>
        <end position="494"/>
    </location>
</feature>
<dbReference type="EMBL" id="LVCJ01000108">
    <property type="protein sequence ID" value="OAL25837.1"/>
    <property type="molecule type" value="Genomic_DNA"/>
</dbReference>
<keyword evidence="6 9" id="KW-0472">Membrane</keyword>
<keyword evidence="3" id="KW-1003">Cell membrane</keyword>
<keyword evidence="4 9" id="KW-0812">Transmembrane</keyword>
<feature type="region of interest" description="Disordered" evidence="8">
    <location>
        <begin position="1"/>
        <end position="21"/>
    </location>
</feature>
<keyword evidence="2" id="KW-0813">Transport</keyword>
<evidence type="ECO:0000259" key="10">
    <source>
        <dbReference type="PROSITE" id="PS50850"/>
    </source>
</evidence>
<keyword evidence="12" id="KW-1185">Reference proteome</keyword>
<dbReference type="GeneID" id="34593688"/>
<feature type="transmembrane region" description="Helical" evidence="9">
    <location>
        <begin position="76"/>
        <end position="101"/>
    </location>
</feature>
<evidence type="ECO:0000256" key="7">
    <source>
        <dbReference type="ARBA" id="ARBA00038459"/>
    </source>
</evidence>
<feature type="transmembrane region" description="Helical" evidence="9">
    <location>
        <begin position="341"/>
        <end position="364"/>
    </location>
</feature>
<comment type="caution">
    <text evidence="11">The sequence shown here is derived from an EMBL/GenBank/DDBJ whole genome shotgun (WGS) entry which is preliminary data.</text>
</comment>
<evidence type="ECO:0000256" key="8">
    <source>
        <dbReference type="SAM" id="MobiDB-lite"/>
    </source>
</evidence>
<reference evidence="11 12" key="1">
    <citation type="submission" date="2016-03" db="EMBL/GenBank/DDBJ databases">
        <title>The draft genome sequence of Fonsecaea nubica causative agent of cutaneous subcutaneous infection in human host.</title>
        <authorList>
            <person name="Costa F."/>
            <person name="Sybren D.H."/>
            <person name="Raittz R.T."/>
            <person name="Weiss V.A."/>
            <person name="Leao A.C."/>
            <person name="Gomes R."/>
            <person name="De Souza E.M."/>
            <person name="Pedrosa F.O."/>
            <person name="Steffens M.B."/>
            <person name="Bombassaro A."/>
            <person name="Tadra-Sfeir M.Z."/>
            <person name="Moreno L.F."/>
            <person name="Najafzadeh M.J."/>
            <person name="Felipe M.S."/>
            <person name="Teixeira M."/>
            <person name="Sun J."/>
            <person name="Xi L."/>
            <person name="Castro M.A."/>
            <person name="Vicente V.A."/>
        </authorList>
    </citation>
    <scope>NUCLEOTIDE SEQUENCE [LARGE SCALE GENOMIC DNA]</scope>
    <source>
        <strain evidence="11 12">CBS 269.64</strain>
    </source>
</reference>
<evidence type="ECO:0000256" key="3">
    <source>
        <dbReference type="ARBA" id="ARBA00022475"/>
    </source>
</evidence>
<dbReference type="InterPro" id="IPR036259">
    <property type="entry name" value="MFS_trans_sf"/>
</dbReference>
<dbReference type="Gene3D" id="1.20.1250.20">
    <property type="entry name" value="MFS general substrate transporter like domains"/>
    <property type="match status" value="1"/>
</dbReference>
<feature type="transmembrane region" description="Helical" evidence="9">
    <location>
        <begin position="113"/>
        <end position="132"/>
    </location>
</feature>
<dbReference type="InterPro" id="IPR020846">
    <property type="entry name" value="MFS_dom"/>
</dbReference>
<dbReference type="Proteomes" id="UP000185904">
    <property type="component" value="Unassembled WGS sequence"/>
</dbReference>
<feature type="transmembrane region" description="Helical" evidence="9">
    <location>
        <begin position="203"/>
        <end position="223"/>
    </location>
</feature>
<name>A0A178C8F7_9EURO</name>
<accession>A0A178C8F7</accession>
<sequence length="569" mass="61690">MAALPVPVVDDDDGPQRIKDSSPRMSWIQSLLRIRLDDDVCNQNYPGRGTDDDPYIIDFLQNDGQDAMNFTKGRKWAIAVLQSLSTFAVTFASSVYVSGIGGITQRFGVSREVATLGLSLFVLGFALGPLIWAPLSEVYGRKSIFVLSFTAYTAFSVAAACAPNIAALLVFRFLASAFGSSSMTNVGGVIADMFSKKERGMATGMFVTAPFLGPALGPVAGGFLGETQGWRWILGLSAILGGLIWIPTSLTTHETYAPFILRRRARALSRMTGSVYVSRIDAGKPPKTLSQELSVSFTRPWVLLFCEPIVLLASLYISIVYGTLYMFFAGFPIVFQAARGWSQGIAGLPFVGVAIGVCLATLAAGVDNKRFVRQCEAAEAEGRVVEPEARLRTAMAGSIVLPIGLFLFAWTTYPSVHWIAPIIGGMFFAAGLVMVFISLMSYLVDSCAFGSPFLCDALQTMHMLTLCPDVVYAASVLAANSVLRSLFGTAFPLFTTRMYRNLGNQWASSIPAFLVIGCMPFPFLFNKYGSQIRSRCKYAAEAAKVLEMMHRRHIAVVGSEQTAPETKAE</sequence>
<feature type="transmembrane region" description="Helical" evidence="9">
    <location>
        <begin position="144"/>
        <end position="165"/>
    </location>
</feature>
<evidence type="ECO:0000313" key="11">
    <source>
        <dbReference type="EMBL" id="OAL25837.1"/>
    </source>
</evidence>
<dbReference type="SUPFAM" id="SSF103473">
    <property type="entry name" value="MFS general substrate transporter"/>
    <property type="match status" value="1"/>
</dbReference>
<feature type="transmembrane region" description="Helical" evidence="9">
    <location>
        <begin position="171"/>
        <end position="191"/>
    </location>
</feature>
<dbReference type="FunFam" id="1.20.1250.20:FF:000082">
    <property type="entry name" value="MFS multidrug transporter, putative"/>
    <property type="match status" value="1"/>
</dbReference>
<dbReference type="PANTHER" id="PTHR23502">
    <property type="entry name" value="MAJOR FACILITATOR SUPERFAMILY"/>
    <property type="match status" value="1"/>
</dbReference>
<dbReference type="Pfam" id="PF07690">
    <property type="entry name" value="MFS_1"/>
    <property type="match status" value="1"/>
</dbReference>
<dbReference type="InterPro" id="IPR011701">
    <property type="entry name" value="MFS"/>
</dbReference>